<proteinExistence type="predicted"/>
<organism evidence="1 2">
    <name type="scientific">Pycnococcus provasolii</name>
    <dbReference type="NCBI Taxonomy" id="41880"/>
    <lineage>
        <taxon>Eukaryota</taxon>
        <taxon>Viridiplantae</taxon>
        <taxon>Chlorophyta</taxon>
        <taxon>Pseudoscourfieldiophyceae</taxon>
        <taxon>Pseudoscourfieldiales</taxon>
        <taxon>Pycnococcaceae</taxon>
        <taxon>Pycnococcus</taxon>
    </lineage>
</organism>
<keyword evidence="2" id="KW-1185">Reference proteome</keyword>
<dbReference type="Proteomes" id="UP000660262">
    <property type="component" value="Unassembled WGS sequence"/>
</dbReference>
<name>A0A830HTP9_9CHLO</name>
<evidence type="ECO:0000313" key="1">
    <source>
        <dbReference type="EMBL" id="GHP10075.1"/>
    </source>
</evidence>
<comment type="caution">
    <text evidence="1">The sequence shown here is derived from an EMBL/GenBank/DDBJ whole genome shotgun (WGS) entry which is preliminary data.</text>
</comment>
<sequence>MSDRVCFSRRLLLVEVGTRSGTTQQPLHALDQLVEGASCGLVWHNHRRCGGDDETTAARAEGRQRWCLGAALAEKGVGEQEGLTASELHARFAQRFDGESIEVLTHVADGADDVPTTSTRVAAAAAAALAMDTGEGIKAANHEPPFKGVLLHVSGEHALAWADAFLADLGSLCVGAGLYQQCCVCAIFSPPSNGTPLPFPVPSSRPMWLPHDLRQSYMFEDETDEPSTNVETYVSPFARRMDDACRRDDVKTVAQLLSAPVNHQNVGCELSLRAKQLLNDLAYKLCLIGKYGD</sequence>
<dbReference type="EMBL" id="BNJQ01000027">
    <property type="protein sequence ID" value="GHP10075.1"/>
    <property type="molecule type" value="Genomic_DNA"/>
</dbReference>
<reference evidence="1" key="1">
    <citation type="submission" date="2020-10" db="EMBL/GenBank/DDBJ databases">
        <title>Unveiling of a novel bifunctional photoreceptor, Dualchrome1, isolated from a cosmopolitan green alga.</title>
        <authorList>
            <person name="Suzuki S."/>
            <person name="Kawachi M."/>
        </authorList>
    </citation>
    <scope>NUCLEOTIDE SEQUENCE</scope>
    <source>
        <strain evidence="1">NIES 2893</strain>
    </source>
</reference>
<protein>
    <submittedName>
        <fullName evidence="1">Uncharacterized protein</fullName>
    </submittedName>
</protein>
<evidence type="ECO:0000313" key="2">
    <source>
        <dbReference type="Proteomes" id="UP000660262"/>
    </source>
</evidence>
<accession>A0A830HTP9</accession>
<dbReference type="AlphaFoldDB" id="A0A830HTP9"/>
<gene>
    <name evidence="1" type="ORF">PPROV_000880800</name>
</gene>